<reference evidence="8 9" key="1">
    <citation type="submission" date="2018-05" db="EMBL/GenBank/DDBJ databases">
        <title>Genomic Encyclopedia of Type Strains, Phase IV (KMG-IV): sequencing the most valuable type-strain genomes for metagenomic binning, comparative biology and taxonomic classification.</title>
        <authorList>
            <person name="Goeker M."/>
        </authorList>
    </citation>
    <scope>NUCLEOTIDE SEQUENCE [LARGE SCALE GENOMIC DNA]</scope>
    <source>
        <strain evidence="8 9">DSM 23606</strain>
    </source>
</reference>
<evidence type="ECO:0000256" key="4">
    <source>
        <dbReference type="ARBA" id="ARBA00022692"/>
    </source>
</evidence>
<dbReference type="PANTHER" id="PTHR33508">
    <property type="entry name" value="UPF0056 MEMBRANE PROTEIN YHCE"/>
    <property type="match status" value="1"/>
</dbReference>
<gene>
    <name evidence="8" type="ORF">C7443_102127</name>
</gene>
<feature type="transmembrane region" description="Helical" evidence="7">
    <location>
        <begin position="104"/>
        <end position="124"/>
    </location>
</feature>
<dbReference type="GO" id="GO:0005886">
    <property type="term" value="C:plasma membrane"/>
    <property type="evidence" value="ECO:0007669"/>
    <property type="project" value="UniProtKB-SubCell"/>
</dbReference>
<evidence type="ECO:0000256" key="6">
    <source>
        <dbReference type="ARBA" id="ARBA00023136"/>
    </source>
</evidence>
<dbReference type="InterPro" id="IPR002771">
    <property type="entry name" value="Multi_antbiot-R_MarC"/>
</dbReference>
<keyword evidence="4 7" id="KW-0812">Transmembrane</keyword>
<accession>A0A317MYR0</accession>
<evidence type="ECO:0000313" key="8">
    <source>
        <dbReference type="EMBL" id="PWV64478.1"/>
    </source>
</evidence>
<keyword evidence="3" id="KW-1003">Cell membrane</keyword>
<feature type="transmembrane region" description="Helical" evidence="7">
    <location>
        <begin position="75"/>
        <end position="92"/>
    </location>
</feature>
<dbReference type="NCBIfam" id="TIGR00427">
    <property type="entry name" value="NAAT family transporter"/>
    <property type="match status" value="1"/>
</dbReference>
<dbReference type="RefSeq" id="WP_110017139.1">
    <property type="nucleotide sequence ID" value="NZ_QGTJ01000002.1"/>
</dbReference>
<proteinExistence type="inferred from homology"/>
<evidence type="ECO:0000256" key="2">
    <source>
        <dbReference type="ARBA" id="ARBA00009784"/>
    </source>
</evidence>
<dbReference type="PANTHER" id="PTHR33508:SF1">
    <property type="entry name" value="UPF0056 MEMBRANE PROTEIN YHCE"/>
    <property type="match status" value="1"/>
</dbReference>
<sequence length="201" mass="21550">MLTTFINDYLKLVFIMTPFFVLSSFIAITARMSERDKRRTALKVAAAVLVASYAMFFFGRYIFDLFGITLDAFRIGAGSVLFLSALSLIGGNRQTSEAADTTDVAVVPLAIPITVGPGVIGVLMVMGAEPRRPLELLVFVASLLLAGATIGALLYCSGWMQRLLRDKALAVLQKITGLFVASIAAQIVFTGIVGFLGHGVH</sequence>
<dbReference type="Proteomes" id="UP000246569">
    <property type="component" value="Unassembled WGS sequence"/>
</dbReference>
<name>A0A317MYR0_9GAMM</name>
<feature type="transmembrane region" description="Helical" evidence="7">
    <location>
        <begin position="42"/>
        <end position="63"/>
    </location>
</feature>
<feature type="transmembrane region" description="Helical" evidence="7">
    <location>
        <begin position="136"/>
        <end position="156"/>
    </location>
</feature>
<feature type="transmembrane region" description="Helical" evidence="7">
    <location>
        <begin position="12"/>
        <end position="30"/>
    </location>
</feature>
<dbReference type="EMBL" id="QGTJ01000002">
    <property type="protein sequence ID" value="PWV64478.1"/>
    <property type="molecule type" value="Genomic_DNA"/>
</dbReference>
<protein>
    <recommendedName>
        <fullName evidence="7">UPF0056 membrane protein</fullName>
    </recommendedName>
</protein>
<keyword evidence="5 7" id="KW-1133">Transmembrane helix</keyword>
<dbReference type="Pfam" id="PF01914">
    <property type="entry name" value="MarC"/>
    <property type="match status" value="1"/>
</dbReference>
<organism evidence="8 9">
    <name type="scientific">Plasticicumulans acidivorans</name>
    <dbReference type="NCBI Taxonomy" id="886464"/>
    <lineage>
        <taxon>Bacteria</taxon>
        <taxon>Pseudomonadati</taxon>
        <taxon>Pseudomonadota</taxon>
        <taxon>Gammaproteobacteria</taxon>
        <taxon>Candidatus Competibacteraceae</taxon>
        <taxon>Plasticicumulans</taxon>
    </lineage>
</organism>
<dbReference type="AlphaFoldDB" id="A0A317MYR0"/>
<keyword evidence="9" id="KW-1185">Reference proteome</keyword>
<comment type="subcellular location">
    <subcellularLocation>
        <location evidence="1 7">Cell membrane</location>
        <topology evidence="1 7">Multi-pass membrane protein</topology>
    </subcellularLocation>
</comment>
<evidence type="ECO:0000256" key="7">
    <source>
        <dbReference type="RuleBase" id="RU362048"/>
    </source>
</evidence>
<feature type="transmembrane region" description="Helical" evidence="7">
    <location>
        <begin position="177"/>
        <end position="197"/>
    </location>
</feature>
<comment type="similarity">
    <text evidence="2 7">Belongs to the UPF0056 (MarC) family.</text>
</comment>
<keyword evidence="6 7" id="KW-0472">Membrane</keyword>
<evidence type="ECO:0000256" key="1">
    <source>
        <dbReference type="ARBA" id="ARBA00004651"/>
    </source>
</evidence>
<comment type="caution">
    <text evidence="8">The sequence shown here is derived from an EMBL/GenBank/DDBJ whole genome shotgun (WGS) entry which is preliminary data.</text>
</comment>
<evidence type="ECO:0000313" key="9">
    <source>
        <dbReference type="Proteomes" id="UP000246569"/>
    </source>
</evidence>
<evidence type="ECO:0000256" key="5">
    <source>
        <dbReference type="ARBA" id="ARBA00022989"/>
    </source>
</evidence>
<dbReference type="OrthoDB" id="21094at2"/>
<evidence type="ECO:0000256" key="3">
    <source>
        <dbReference type="ARBA" id="ARBA00022475"/>
    </source>
</evidence>